<feature type="chain" id="PRO_5002433467" evidence="1">
    <location>
        <begin position="21"/>
        <end position="60"/>
    </location>
</feature>
<name>A0A0E9UZX7_ANGAN</name>
<organism evidence="2">
    <name type="scientific">Anguilla anguilla</name>
    <name type="common">European freshwater eel</name>
    <name type="synonym">Muraena anguilla</name>
    <dbReference type="NCBI Taxonomy" id="7936"/>
    <lineage>
        <taxon>Eukaryota</taxon>
        <taxon>Metazoa</taxon>
        <taxon>Chordata</taxon>
        <taxon>Craniata</taxon>
        <taxon>Vertebrata</taxon>
        <taxon>Euteleostomi</taxon>
        <taxon>Actinopterygii</taxon>
        <taxon>Neopterygii</taxon>
        <taxon>Teleostei</taxon>
        <taxon>Anguilliformes</taxon>
        <taxon>Anguillidae</taxon>
        <taxon>Anguilla</taxon>
    </lineage>
</organism>
<dbReference type="EMBL" id="GBXM01037286">
    <property type="protein sequence ID" value="JAH71291.1"/>
    <property type="molecule type" value="Transcribed_RNA"/>
</dbReference>
<feature type="signal peptide" evidence="1">
    <location>
        <begin position="1"/>
        <end position="20"/>
    </location>
</feature>
<accession>A0A0E9UZX7</accession>
<evidence type="ECO:0000313" key="2">
    <source>
        <dbReference type="EMBL" id="JAH71291.1"/>
    </source>
</evidence>
<reference evidence="2" key="1">
    <citation type="submission" date="2014-11" db="EMBL/GenBank/DDBJ databases">
        <authorList>
            <person name="Amaro Gonzalez C."/>
        </authorList>
    </citation>
    <scope>NUCLEOTIDE SEQUENCE</scope>
</reference>
<evidence type="ECO:0000256" key="1">
    <source>
        <dbReference type="SAM" id="SignalP"/>
    </source>
</evidence>
<sequence>MMSVSIYFLVFLSCCWGVAGRGGATFCLLQPQSWGSLRLWSRKQLITPVLKCHTYALRQG</sequence>
<keyword evidence="1" id="KW-0732">Signal</keyword>
<proteinExistence type="predicted"/>
<reference evidence="2" key="2">
    <citation type="journal article" date="2015" name="Fish Shellfish Immunol.">
        <title>Early steps in the European eel (Anguilla anguilla)-Vibrio vulnificus interaction in the gills: Role of the RtxA13 toxin.</title>
        <authorList>
            <person name="Callol A."/>
            <person name="Pajuelo D."/>
            <person name="Ebbesson L."/>
            <person name="Teles M."/>
            <person name="MacKenzie S."/>
            <person name="Amaro C."/>
        </authorList>
    </citation>
    <scope>NUCLEOTIDE SEQUENCE</scope>
</reference>
<protein>
    <submittedName>
        <fullName evidence="2">Uncharacterized protein</fullName>
    </submittedName>
</protein>
<dbReference type="AlphaFoldDB" id="A0A0E9UZX7"/>